<dbReference type="SMART" id="SM00506">
    <property type="entry name" value="A1pp"/>
    <property type="match status" value="1"/>
</dbReference>
<organism evidence="2 3">
    <name type="scientific">Peptoniphilus stercorisuis</name>
    <dbReference type="NCBI Taxonomy" id="1436965"/>
    <lineage>
        <taxon>Bacteria</taxon>
        <taxon>Bacillati</taxon>
        <taxon>Bacillota</taxon>
        <taxon>Tissierellia</taxon>
        <taxon>Tissierellales</taxon>
        <taxon>Peptoniphilaceae</taxon>
        <taxon>Peptoniphilus</taxon>
    </lineage>
</organism>
<dbReference type="PROSITE" id="PS51154">
    <property type="entry name" value="MACRO"/>
    <property type="match status" value="1"/>
</dbReference>
<evidence type="ECO:0000313" key="3">
    <source>
        <dbReference type="Proteomes" id="UP001519306"/>
    </source>
</evidence>
<dbReference type="EMBL" id="JAGGLJ010000011">
    <property type="protein sequence ID" value="MBP2025716.1"/>
    <property type="molecule type" value="Genomic_DNA"/>
</dbReference>
<reference evidence="2 3" key="1">
    <citation type="submission" date="2021-03" db="EMBL/GenBank/DDBJ databases">
        <title>Genomic Encyclopedia of Type Strains, Phase IV (KMG-IV): sequencing the most valuable type-strain genomes for metagenomic binning, comparative biology and taxonomic classification.</title>
        <authorList>
            <person name="Goeker M."/>
        </authorList>
    </citation>
    <scope>NUCLEOTIDE SEQUENCE [LARGE SCALE GENOMIC DNA]</scope>
    <source>
        <strain evidence="2 3">DSM 27563</strain>
    </source>
</reference>
<keyword evidence="3" id="KW-1185">Reference proteome</keyword>
<protein>
    <submittedName>
        <fullName evidence="2">O-acetyl-ADP-ribose deacetylase (Regulator of RNase III)</fullName>
    </submittedName>
</protein>
<feature type="domain" description="Macro" evidence="1">
    <location>
        <begin position="1"/>
        <end position="152"/>
    </location>
</feature>
<gene>
    <name evidence="2" type="ORF">J2Z71_001260</name>
</gene>
<dbReference type="RefSeq" id="WP_342590807.1">
    <property type="nucleotide sequence ID" value="NZ_JAGGLJ010000011.1"/>
</dbReference>
<dbReference type="CDD" id="cd02908">
    <property type="entry name" value="Macro_OAADPr_deacetylase"/>
    <property type="match status" value="1"/>
</dbReference>
<dbReference type="Gene3D" id="3.40.220.10">
    <property type="entry name" value="Leucine Aminopeptidase, subunit E, domain 1"/>
    <property type="match status" value="1"/>
</dbReference>
<dbReference type="InterPro" id="IPR043472">
    <property type="entry name" value="Macro_dom-like"/>
</dbReference>
<dbReference type="PANTHER" id="PTHR11106">
    <property type="entry name" value="GANGLIOSIDE INDUCED DIFFERENTIATION ASSOCIATED PROTEIN 2-RELATED"/>
    <property type="match status" value="1"/>
</dbReference>
<evidence type="ECO:0000313" key="2">
    <source>
        <dbReference type="EMBL" id="MBP2025716.1"/>
    </source>
</evidence>
<dbReference type="SUPFAM" id="SSF52949">
    <property type="entry name" value="Macro domain-like"/>
    <property type="match status" value="1"/>
</dbReference>
<dbReference type="InterPro" id="IPR002589">
    <property type="entry name" value="Macro_dom"/>
</dbReference>
<evidence type="ECO:0000259" key="1">
    <source>
        <dbReference type="PROSITE" id="PS51154"/>
    </source>
</evidence>
<sequence>MLKIINGDITNCKTDAIVNAANNYLKEGSGVCGAIFKKAGSEKLQKECDEIGYCNTGESVITKGYNLDSKFIIHTVGPIWYGGNKNEEEYLRASYRNSLILAKKHNLNSIAFPLISAGIYGYPYEDALKIAKDEINKFLENNEIDVYLVLFN</sequence>
<dbReference type="Pfam" id="PF01661">
    <property type="entry name" value="Macro"/>
    <property type="match status" value="1"/>
</dbReference>
<name>A0ABS4KEL5_9FIRM</name>
<comment type="caution">
    <text evidence="2">The sequence shown here is derived from an EMBL/GenBank/DDBJ whole genome shotgun (WGS) entry which is preliminary data.</text>
</comment>
<dbReference type="PANTHER" id="PTHR11106:SF27">
    <property type="entry name" value="MACRO DOMAIN-CONTAINING PROTEIN"/>
    <property type="match status" value="1"/>
</dbReference>
<dbReference type="Proteomes" id="UP001519306">
    <property type="component" value="Unassembled WGS sequence"/>
</dbReference>
<proteinExistence type="predicted"/>
<accession>A0ABS4KEL5</accession>